<dbReference type="EMBL" id="JASHIF010000029">
    <property type="protein sequence ID" value="MDI9862413.1"/>
    <property type="molecule type" value="Genomic_DNA"/>
</dbReference>
<dbReference type="InterPro" id="IPR009078">
    <property type="entry name" value="Ferritin-like_SF"/>
</dbReference>
<keyword evidence="3" id="KW-1185">Reference proteome</keyword>
<evidence type="ECO:0000313" key="3">
    <source>
        <dbReference type="Proteomes" id="UP001236507"/>
    </source>
</evidence>
<dbReference type="Proteomes" id="UP001236507">
    <property type="component" value="Unassembled WGS sequence"/>
</dbReference>
<accession>A0ABT6YFN4</accession>
<evidence type="ECO:0000313" key="2">
    <source>
        <dbReference type="EMBL" id="MDI9862413.1"/>
    </source>
</evidence>
<sequence>MKTILCSMLVLVASFQQAPKDKKAGSESKKETVAMEAKDPVCKMHAEKDTKFTSTYKGKQYGFCSVVCKEMFDKKPEKFVKK</sequence>
<evidence type="ECO:0000259" key="1">
    <source>
        <dbReference type="SMART" id="SM00746"/>
    </source>
</evidence>
<comment type="caution">
    <text evidence="2">The sequence shown here is derived from an EMBL/GenBank/DDBJ whole genome shotgun (WGS) entry which is preliminary data.</text>
</comment>
<dbReference type="InterPro" id="IPR007029">
    <property type="entry name" value="YHS_dom"/>
</dbReference>
<dbReference type="InterPro" id="IPR012348">
    <property type="entry name" value="RNR-like"/>
</dbReference>
<organism evidence="2 3">
    <name type="scientific">Flectobacillus roseus</name>
    <dbReference type="NCBI Taxonomy" id="502259"/>
    <lineage>
        <taxon>Bacteria</taxon>
        <taxon>Pseudomonadati</taxon>
        <taxon>Bacteroidota</taxon>
        <taxon>Cytophagia</taxon>
        <taxon>Cytophagales</taxon>
        <taxon>Flectobacillaceae</taxon>
        <taxon>Flectobacillus</taxon>
    </lineage>
</organism>
<dbReference type="Pfam" id="PF04945">
    <property type="entry name" value="YHS"/>
    <property type="match status" value="1"/>
</dbReference>
<reference evidence="2 3" key="1">
    <citation type="submission" date="2023-05" db="EMBL/GenBank/DDBJ databases">
        <title>Novel species of genus Flectobacillus isolated from stream in China.</title>
        <authorList>
            <person name="Lu H."/>
        </authorList>
    </citation>
    <scope>NUCLEOTIDE SEQUENCE [LARGE SCALE GENOMIC DNA]</scope>
    <source>
        <strain evidence="2 3">KCTC 42575</strain>
    </source>
</reference>
<gene>
    <name evidence="2" type="ORF">QM524_24530</name>
</gene>
<dbReference type="SUPFAM" id="SSF47240">
    <property type="entry name" value="Ferritin-like"/>
    <property type="match status" value="1"/>
</dbReference>
<dbReference type="InterPro" id="IPR011017">
    <property type="entry name" value="TRASH_dom"/>
</dbReference>
<name>A0ABT6YFN4_9BACT</name>
<feature type="domain" description="TRASH" evidence="1">
    <location>
        <begin position="39"/>
        <end position="76"/>
    </location>
</feature>
<protein>
    <submittedName>
        <fullName evidence="2">YHS domain-containing protein</fullName>
    </submittedName>
</protein>
<dbReference type="Gene3D" id="1.10.620.20">
    <property type="entry name" value="Ribonucleotide Reductase, subunit A"/>
    <property type="match status" value="1"/>
</dbReference>
<proteinExistence type="predicted"/>
<dbReference type="RefSeq" id="WP_205749670.1">
    <property type="nucleotide sequence ID" value="NZ_JASHIF010000029.1"/>
</dbReference>
<dbReference type="SMART" id="SM00746">
    <property type="entry name" value="TRASH"/>
    <property type="match status" value="1"/>
</dbReference>